<dbReference type="EnsemblPlants" id="OPUNC01G01800.1">
    <property type="protein sequence ID" value="OPUNC01G01800.1"/>
    <property type="gene ID" value="OPUNC01G01800"/>
</dbReference>
<reference evidence="2" key="2">
    <citation type="submission" date="2018-05" db="EMBL/GenBank/DDBJ databases">
        <title>OpunRS2 (Oryza punctata Reference Sequence Version 2).</title>
        <authorList>
            <person name="Zhang J."/>
            <person name="Kudrna D."/>
            <person name="Lee S."/>
            <person name="Talag J."/>
            <person name="Welchert J."/>
            <person name="Wing R.A."/>
        </authorList>
    </citation>
    <scope>NUCLEOTIDE SEQUENCE [LARGE SCALE GENOMIC DNA]</scope>
</reference>
<dbReference type="HOGENOM" id="CLU_1177020_0_0_1"/>
<organism evidence="2">
    <name type="scientific">Oryza punctata</name>
    <name type="common">Red rice</name>
    <dbReference type="NCBI Taxonomy" id="4537"/>
    <lineage>
        <taxon>Eukaryota</taxon>
        <taxon>Viridiplantae</taxon>
        <taxon>Streptophyta</taxon>
        <taxon>Embryophyta</taxon>
        <taxon>Tracheophyta</taxon>
        <taxon>Spermatophyta</taxon>
        <taxon>Magnoliopsida</taxon>
        <taxon>Liliopsida</taxon>
        <taxon>Poales</taxon>
        <taxon>Poaceae</taxon>
        <taxon>BOP clade</taxon>
        <taxon>Oryzoideae</taxon>
        <taxon>Oryzeae</taxon>
        <taxon>Oryzinae</taxon>
        <taxon>Oryza</taxon>
    </lineage>
</organism>
<evidence type="ECO:0000256" key="1">
    <source>
        <dbReference type="SAM" id="MobiDB-lite"/>
    </source>
</evidence>
<reference evidence="2" key="1">
    <citation type="submission" date="2015-04" db="UniProtKB">
        <authorList>
            <consortium name="EnsemblPlants"/>
        </authorList>
    </citation>
    <scope>IDENTIFICATION</scope>
</reference>
<protein>
    <submittedName>
        <fullName evidence="2">Uncharacterized protein</fullName>
    </submittedName>
</protein>
<evidence type="ECO:0000313" key="3">
    <source>
        <dbReference type="Proteomes" id="UP000026962"/>
    </source>
</evidence>
<dbReference type="Gramene" id="OPUNC01G01800.1">
    <property type="protein sequence ID" value="OPUNC01G01800.1"/>
    <property type="gene ID" value="OPUNC01G01800"/>
</dbReference>
<accession>A0A0E0JDP3</accession>
<feature type="compositionally biased region" description="Basic and acidic residues" evidence="1">
    <location>
        <begin position="1"/>
        <end position="12"/>
    </location>
</feature>
<dbReference type="AlphaFoldDB" id="A0A0E0JDP3"/>
<evidence type="ECO:0000313" key="2">
    <source>
        <dbReference type="EnsemblPlants" id="OPUNC01G01800.1"/>
    </source>
</evidence>
<keyword evidence="3" id="KW-1185">Reference proteome</keyword>
<name>A0A0E0JDP3_ORYPU</name>
<feature type="region of interest" description="Disordered" evidence="1">
    <location>
        <begin position="1"/>
        <end position="20"/>
    </location>
</feature>
<sequence length="236" mass="26324">MAELAARERGNPHLDSPQISKRSSILAAPTTAGRRMLRLWHRAPRPGLAARRLHAQLLKPGVARATLRRRAELVGTRHDHQLPQGAVSLFFDELRSTVGESFDISKLSKSTRLPIAENIGLGSLQSNILKLLKFLKYLTIQARIGEVEVGERSEPIKFSIFGCAQGIHAKVEALEGRETEECRVKTITVQAPFTEIKYRDKVRRSIAANSLPATAIGSILPCRKDDRRISRVERLL</sequence>
<dbReference type="Proteomes" id="UP000026962">
    <property type="component" value="Chromosome 1"/>
</dbReference>
<proteinExistence type="predicted"/>